<protein>
    <submittedName>
        <fullName evidence="1">CRAL/TRIO domain-containing protein</fullName>
    </submittedName>
</protein>
<organism evidence="1 2">
    <name type="scientific">Pluteus cervinus</name>
    <dbReference type="NCBI Taxonomy" id="181527"/>
    <lineage>
        <taxon>Eukaryota</taxon>
        <taxon>Fungi</taxon>
        <taxon>Dikarya</taxon>
        <taxon>Basidiomycota</taxon>
        <taxon>Agaricomycotina</taxon>
        <taxon>Agaricomycetes</taxon>
        <taxon>Agaricomycetidae</taxon>
        <taxon>Agaricales</taxon>
        <taxon>Pluteineae</taxon>
        <taxon>Pluteaceae</taxon>
        <taxon>Pluteus</taxon>
    </lineage>
</organism>
<reference evidence="1 2" key="1">
    <citation type="journal article" date="2019" name="Nat. Ecol. Evol.">
        <title>Megaphylogeny resolves global patterns of mushroom evolution.</title>
        <authorList>
            <person name="Varga T."/>
            <person name="Krizsan K."/>
            <person name="Foldi C."/>
            <person name="Dima B."/>
            <person name="Sanchez-Garcia M."/>
            <person name="Sanchez-Ramirez S."/>
            <person name="Szollosi G.J."/>
            <person name="Szarkandi J.G."/>
            <person name="Papp V."/>
            <person name="Albert L."/>
            <person name="Andreopoulos W."/>
            <person name="Angelini C."/>
            <person name="Antonin V."/>
            <person name="Barry K.W."/>
            <person name="Bougher N.L."/>
            <person name="Buchanan P."/>
            <person name="Buyck B."/>
            <person name="Bense V."/>
            <person name="Catcheside P."/>
            <person name="Chovatia M."/>
            <person name="Cooper J."/>
            <person name="Damon W."/>
            <person name="Desjardin D."/>
            <person name="Finy P."/>
            <person name="Geml J."/>
            <person name="Haridas S."/>
            <person name="Hughes K."/>
            <person name="Justo A."/>
            <person name="Karasinski D."/>
            <person name="Kautmanova I."/>
            <person name="Kiss B."/>
            <person name="Kocsube S."/>
            <person name="Kotiranta H."/>
            <person name="LaButti K.M."/>
            <person name="Lechner B.E."/>
            <person name="Liimatainen K."/>
            <person name="Lipzen A."/>
            <person name="Lukacs Z."/>
            <person name="Mihaltcheva S."/>
            <person name="Morgado L.N."/>
            <person name="Niskanen T."/>
            <person name="Noordeloos M.E."/>
            <person name="Ohm R.A."/>
            <person name="Ortiz-Santana B."/>
            <person name="Ovrebo C."/>
            <person name="Racz N."/>
            <person name="Riley R."/>
            <person name="Savchenko A."/>
            <person name="Shiryaev A."/>
            <person name="Soop K."/>
            <person name="Spirin V."/>
            <person name="Szebenyi C."/>
            <person name="Tomsovsky M."/>
            <person name="Tulloss R.E."/>
            <person name="Uehling J."/>
            <person name="Grigoriev I.V."/>
            <person name="Vagvolgyi C."/>
            <person name="Papp T."/>
            <person name="Martin F.M."/>
            <person name="Miettinen O."/>
            <person name="Hibbett D.S."/>
            <person name="Nagy L.G."/>
        </authorList>
    </citation>
    <scope>NUCLEOTIDE SEQUENCE [LARGE SCALE GENOMIC DNA]</scope>
    <source>
        <strain evidence="1 2">NL-1719</strain>
    </source>
</reference>
<accession>A0ACD3BBW3</accession>
<keyword evidence="2" id="KW-1185">Reference proteome</keyword>
<gene>
    <name evidence="1" type="ORF">BDN72DRAFT_811463</name>
</gene>
<evidence type="ECO:0000313" key="2">
    <source>
        <dbReference type="Proteomes" id="UP000308600"/>
    </source>
</evidence>
<dbReference type="EMBL" id="ML208264">
    <property type="protein sequence ID" value="TFK75199.1"/>
    <property type="molecule type" value="Genomic_DNA"/>
</dbReference>
<evidence type="ECO:0000313" key="1">
    <source>
        <dbReference type="EMBL" id="TFK75199.1"/>
    </source>
</evidence>
<dbReference type="Proteomes" id="UP000308600">
    <property type="component" value="Unassembled WGS sequence"/>
</dbReference>
<proteinExistence type="predicted"/>
<name>A0ACD3BBW3_9AGAR</name>
<sequence>MSDQNTKVYTPLPPPPTTLQSDPRETLTETELGQYDEVLVHFTKDEYKLPGQDPAMELEEAEKFWLSRECLLRYLRASKWKTDAAIQRLEQTLKWRREFGLYDRIVTTSRVEPEAVTGKEVLFGYDMENRPAFYMFPSRQNTTEAEGQIQFVVWMLERCIDLMSPGVETLDLLINYADKAKGPTMSTSMAVLNILQDHYPERLGLALVINLPFLLNAFYKCISPFIDPITRKKLCFNVDIVKDKTFAPEQAMSKWWGGSQDFEYDHDKYWPALVQLAESRRNSWMDKWRELGGKVGIKEWDYKGAIAVPGNDVAAAVVEEKVVTAAVMEQGVTAFAQEKEITTVVEAKDTTESTA</sequence>